<dbReference type="GeneID" id="70246740"/>
<feature type="domain" description="FAD-binding" evidence="4">
    <location>
        <begin position="6"/>
        <end position="169"/>
    </location>
</feature>
<keyword evidence="1" id="KW-0285">Flavoprotein</keyword>
<evidence type="ECO:0000259" key="4">
    <source>
        <dbReference type="Pfam" id="PF01494"/>
    </source>
</evidence>
<proteinExistence type="predicted"/>
<evidence type="ECO:0000256" key="2">
    <source>
        <dbReference type="ARBA" id="ARBA00022827"/>
    </source>
</evidence>
<accession>A0AAD4KMH5</accession>
<keyword evidence="6" id="KW-1185">Reference proteome</keyword>
<comment type="caution">
    <text evidence="5">The sequence shown here is derived from an EMBL/GenBank/DDBJ whole genome shotgun (WGS) entry which is preliminary data.</text>
</comment>
<evidence type="ECO:0000256" key="1">
    <source>
        <dbReference type="ARBA" id="ARBA00022630"/>
    </source>
</evidence>
<dbReference type="EMBL" id="JAJTJA010000008">
    <property type="protein sequence ID" value="KAH8694884.1"/>
    <property type="molecule type" value="Genomic_DNA"/>
</dbReference>
<evidence type="ECO:0000313" key="5">
    <source>
        <dbReference type="EMBL" id="KAH8694884.1"/>
    </source>
</evidence>
<dbReference type="GO" id="GO:0016491">
    <property type="term" value="F:oxidoreductase activity"/>
    <property type="evidence" value="ECO:0007669"/>
    <property type="project" value="UniProtKB-KW"/>
</dbReference>
<keyword evidence="3" id="KW-0560">Oxidoreductase</keyword>
<reference evidence="5" key="1">
    <citation type="submission" date="2021-12" db="EMBL/GenBank/DDBJ databases">
        <title>Convergent genome expansion in fungi linked to evolution of root-endophyte symbiosis.</title>
        <authorList>
            <consortium name="DOE Joint Genome Institute"/>
            <person name="Ke Y.-H."/>
            <person name="Bonito G."/>
            <person name="Liao H.-L."/>
            <person name="Looney B."/>
            <person name="Rojas-Flechas A."/>
            <person name="Nash J."/>
            <person name="Hameed K."/>
            <person name="Schadt C."/>
            <person name="Martin F."/>
            <person name="Crous P.W."/>
            <person name="Miettinen O."/>
            <person name="Magnuson J.K."/>
            <person name="Labbe J."/>
            <person name="Jacobson D."/>
            <person name="Doktycz M.J."/>
            <person name="Veneault-Fourrey C."/>
            <person name="Kuo A."/>
            <person name="Mondo S."/>
            <person name="Calhoun S."/>
            <person name="Riley R."/>
            <person name="Ohm R."/>
            <person name="LaButti K."/>
            <person name="Andreopoulos B."/>
            <person name="Pangilinan J."/>
            <person name="Nolan M."/>
            <person name="Tritt A."/>
            <person name="Clum A."/>
            <person name="Lipzen A."/>
            <person name="Daum C."/>
            <person name="Barry K."/>
            <person name="Grigoriev I.V."/>
            <person name="Vilgalys R."/>
        </authorList>
    </citation>
    <scope>NUCLEOTIDE SEQUENCE</scope>
    <source>
        <strain evidence="5">PMI_201</strain>
    </source>
</reference>
<dbReference type="Gene3D" id="3.50.50.60">
    <property type="entry name" value="FAD/NAD(P)-binding domain"/>
    <property type="match status" value="1"/>
</dbReference>
<evidence type="ECO:0000313" key="6">
    <source>
        <dbReference type="Proteomes" id="UP001201262"/>
    </source>
</evidence>
<organism evidence="5 6">
    <name type="scientific">Talaromyces proteolyticus</name>
    <dbReference type="NCBI Taxonomy" id="1131652"/>
    <lineage>
        <taxon>Eukaryota</taxon>
        <taxon>Fungi</taxon>
        <taxon>Dikarya</taxon>
        <taxon>Ascomycota</taxon>
        <taxon>Pezizomycotina</taxon>
        <taxon>Eurotiomycetes</taxon>
        <taxon>Eurotiomycetidae</taxon>
        <taxon>Eurotiales</taxon>
        <taxon>Trichocomaceae</taxon>
        <taxon>Talaromyces</taxon>
        <taxon>Talaromyces sect. Bacilispori</taxon>
    </lineage>
</organism>
<dbReference type="Pfam" id="PF01494">
    <property type="entry name" value="FAD_binding_3"/>
    <property type="match status" value="1"/>
</dbReference>
<gene>
    <name evidence="5" type="ORF">BGW36DRAFT_381637</name>
</gene>
<evidence type="ECO:0000256" key="3">
    <source>
        <dbReference type="ARBA" id="ARBA00023002"/>
    </source>
</evidence>
<dbReference type="AlphaFoldDB" id="A0AAD4KMH5"/>
<protein>
    <recommendedName>
        <fullName evidence="4">FAD-binding domain-containing protein</fullName>
    </recommendedName>
</protein>
<dbReference type="SUPFAM" id="SSF51905">
    <property type="entry name" value="FAD/NAD(P)-binding domain"/>
    <property type="match status" value="1"/>
</dbReference>
<dbReference type="Proteomes" id="UP001201262">
    <property type="component" value="Unassembled WGS sequence"/>
</dbReference>
<dbReference type="InterPro" id="IPR002938">
    <property type="entry name" value="FAD-bd"/>
</dbReference>
<dbReference type="GO" id="GO:0071949">
    <property type="term" value="F:FAD binding"/>
    <property type="evidence" value="ECO:0007669"/>
    <property type="project" value="InterPro"/>
</dbReference>
<dbReference type="RefSeq" id="XP_046070026.1">
    <property type="nucleotide sequence ID" value="XM_046216453.1"/>
</dbReference>
<keyword evidence="2" id="KW-0274">FAD</keyword>
<dbReference type="InterPro" id="IPR036188">
    <property type="entry name" value="FAD/NAD-bd_sf"/>
</dbReference>
<name>A0AAD4KMH5_9EURO</name>
<sequence length="208" mass="23245">MDTNTINVLIVGVGPGLALALDPRTTRLAFDNHRTNSSTETELLVKADYPNDRGMEFCRILGVRDDVANVGFPNDVSRDIVFAQLSMAVSSAVFRRPSLQVLCPQLWFDPLLARAFMRQEAEDIRYGIEFSVREQDDTCFLTHVEGSRMENTRAWELAGCDGLTSTVQRVVFPSMGLTLDTQLALLPESTIVHGTIASKWPRLHVHRP</sequence>